<gene>
    <name evidence="1" type="ORF">MRATA1EN3_LOCUS23544</name>
</gene>
<reference evidence="1" key="1">
    <citation type="submission" date="2023-05" db="EMBL/GenBank/DDBJ databases">
        <authorList>
            <consortium name="ELIXIR-Norway"/>
        </authorList>
    </citation>
    <scope>NUCLEOTIDE SEQUENCE</scope>
</reference>
<evidence type="ECO:0000313" key="2">
    <source>
        <dbReference type="Proteomes" id="UP001162501"/>
    </source>
</evidence>
<sequence length="255" mass="27706">MQPLPALAGDSEAFSALVTPQARHSISSKFKWPPSQAPQCQDPAEFLICWLNSKGAERNLPDLLRAQAQRRSTVTSAHAFGEPVFPKSNLLLVSCQQASLCANLCWREKVGGAGALEVRRCRPGGPVVMCRFVIHISVSWPELFSCDQLFPLAVQAEVAIQAVAERPLEWYPFVIPLDVCPAEAANNLGPHWPTRPKSKGLDSWEDSCLVTDGHLLKAEGTPRAGGEAGVWASPGEARTAVHTQPPSEELWSRLG</sequence>
<name>A0ACB0FHG0_RANTA</name>
<dbReference type="EMBL" id="OX596091">
    <property type="protein sequence ID" value="CAI9712331.1"/>
    <property type="molecule type" value="Genomic_DNA"/>
</dbReference>
<organism evidence="1 2">
    <name type="scientific">Rangifer tarandus platyrhynchus</name>
    <name type="common">Svalbard reindeer</name>
    <dbReference type="NCBI Taxonomy" id="3082113"/>
    <lineage>
        <taxon>Eukaryota</taxon>
        <taxon>Metazoa</taxon>
        <taxon>Chordata</taxon>
        <taxon>Craniata</taxon>
        <taxon>Vertebrata</taxon>
        <taxon>Euteleostomi</taxon>
        <taxon>Mammalia</taxon>
        <taxon>Eutheria</taxon>
        <taxon>Laurasiatheria</taxon>
        <taxon>Artiodactyla</taxon>
        <taxon>Ruminantia</taxon>
        <taxon>Pecora</taxon>
        <taxon>Cervidae</taxon>
        <taxon>Odocoileinae</taxon>
        <taxon>Rangifer</taxon>
    </lineage>
</organism>
<dbReference type="Proteomes" id="UP001162501">
    <property type="component" value="Chromosome 7"/>
</dbReference>
<accession>A0ACB0FHG0</accession>
<protein>
    <submittedName>
        <fullName evidence="1">Uncharacterized protein</fullName>
    </submittedName>
</protein>
<evidence type="ECO:0000313" key="1">
    <source>
        <dbReference type="EMBL" id="CAI9712331.1"/>
    </source>
</evidence>
<proteinExistence type="predicted"/>